<evidence type="ECO:0000313" key="9">
    <source>
        <dbReference type="EMBL" id="AWD32445.1"/>
    </source>
</evidence>
<dbReference type="UniPathway" id="UPA00537">
    <property type="reaction ID" value="UER00594"/>
</dbReference>
<keyword evidence="10" id="KW-1185">Reference proteome</keyword>
<dbReference type="KEGG" id="kso:CKSOR_00324"/>
<accession>A0A3Q8F3J2</accession>
<dbReference type="RefSeq" id="WP_108673856.1">
    <property type="nucleotide sequence ID" value="NZ_CP025628.1"/>
</dbReference>
<evidence type="ECO:0000256" key="6">
    <source>
        <dbReference type="ARBA" id="ARBA00022840"/>
    </source>
</evidence>
<dbReference type="GO" id="GO:0016979">
    <property type="term" value="F:lipoate-protein ligase activity"/>
    <property type="evidence" value="ECO:0007669"/>
    <property type="project" value="UniProtKB-EC"/>
</dbReference>
<evidence type="ECO:0000256" key="7">
    <source>
        <dbReference type="ARBA" id="ARBA00048037"/>
    </source>
</evidence>
<dbReference type="Proteomes" id="UP000266796">
    <property type="component" value="Chromosome"/>
</dbReference>
<organism evidence="9 10">
    <name type="scientific">Candidatus Kinetoplastidibacterium kentomonadis</name>
    <dbReference type="NCBI Taxonomy" id="1576550"/>
    <lineage>
        <taxon>Bacteria</taxon>
        <taxon>Pseudomonadati</taxon>
        <taxon>Pseudomonadota</taxon>
        <taxon>Betaproteobacteria</taxon>
        <taxon>Candidatus Kinetoplastidibacterium</taxon>
    </lineage>
</organism>
<dbReference type="SUPFAM" id="SSF82649">
    <property type="entry name" value="SufE/NifU"/>
    <property type="match status" value="1"/>
</dbReference>
<sequence length="96" mass="10761">MKTLHSKYKVPNGKLIIADIVIEDSLIKEIQISGDFFLEPPIVLEMINKALIGLSIQTNMQEIKTIINRAIPENTVFFGFSPESIAITILKAFTNE</sequence>
<comment type="pathway">
    <text evidence="2">Protein modification; protein lipoylation via exogenous pathway; protein N(6)-(lipoyl)lysine from lipoate: step 1/2.</text>
</comment>
<keyword evidence="5" id="KW-0547">Nucleotide-binding</keyword>
<keyword evidence="6" id="KW-0067">ATP-binding</keyword>
<dbReference type="Gene3D" id="3.30.390.50">
    <property type="entry name" value="CO dehydrogenase flavoprotein, C-terminal domain"/>
    <property type="match status" value="1"/>
</dbReference>
<evidence type="ECO:0000256" key="4">
    <source>
        <dbReference type="ARBA" id="ARBA00022598"/>
    </source>
</evidence>
<evidence type="ECO:0000256" key="1">
    <source>
        <dbReference type="ARBA" id="ARBA00005085"/>
    </source>
</evidence>
<protein>
    <recommendedName>
        <fullName evidence="3">lipoate--protein ligase</fullName>
        <ecNumber evidence="3">6.3.1.20</ecNumber>
    </recommendedName>
</protein>
<keyword evidence="4" id="KW-0436">Ligase</keyword>
<comment type="catalytic activity">
    <reaction evidence="7">
        <text>L-lysyl-[lipoyl-carrier protein] + (R)-lipoate + ATP = N(6)-[(R)-lipoyl]-L-lysyl-[lipoyl-carrier protein] + AMP + diphosphate + H(+)</text>
        <dbReference type="Rhea" id="RHEA:49288"/>
        <dbReference type="Rhea" id="RHEA-COMP:10500"/>
        <dbReference type="Rhea" id="RHEA-COMP:10502"/>
        <dbReference type="ChEBI" id="CHEBI:15378"/>
        <dbReference type="ChEBI" id="CHEBI:29969"/>
        <dbReference type="ChEBI" id="CHEBI:30616"/>
        <dbReference type="ChEBI" id="CHEBI:33019"/>
        <dbReference type="ChEBI" id="CHEBI:83088"/>
        <dbReference type="ChEBI" id="CHEBI:83099"/>
        <dbReference type="ChEBI" id="CHEBI:456215"/>
        <dbReference type="EC" id="6.3.1.20"/>
    </reaction>
</comment>
<gene>
    <name evidence="9" type="ORF">CKSOR_00324</name>
</gene>
<evidence type="ECO:0000259" key="8">
    <source>
        <dbReference type="Pfam" id="PF10437"/>
    </source>
</evidence>
<dbReference type="Pfam" id="PF10437">
    <property type="entry name" value="Lip_prot_lig_C"/>
    <property type="match status" value="1"/>
</dbReference>
<evidence type="ECO:0000256" key="5">
    <source>
        <dbReference type="ARBA" id="ARBA00022741"/>
    </source>
</evidence>
<evidence type="ECO:0000256" key="2">
    <source>
        <dbReference type="ARBA" id="ARBA00005124"/>
    </source>
</evidence>
<feature type="domain" description="Lipoate protein ligase C-terminal" evidence="8">
    <location>
        <begin position="17"/>
        <end position="85"/>
    </location>
</feature>
<reference evidence="9 10" key="1">
    <citation type="journal article" date="2018" name="Parasitology">
        <title>The reduced genome of Candidatus Kinetoplastibacterium sorsogonicusi, the endosymbiont of Kentomonas sorsogonicus (Trypanosomatidae): loss of the haem-synthesis pathway.</title>
        <authorList>
            <person name="Silva F.M."/>
            <person name="Kostygov A.Y."/>
            <person name="Spodareva V.V."/>
            <person name="Butenko A."/>
            <person name="Tossou R."/>
            <person name="Lukes J."/>
            <person name="Yurchenko V."/>
            <person name="Alves J.M.P."/>
        </authorList>
    </citation>
    <scope>NUCLEOTIDE SEQUENCE [LARGE SCALE GENOMIC DNA]</scope>
    <source>
        <strain evidence="9 10">MF-08</strain>
    </source>
</reference>
<dbReference type="EC" id="6.3.1.20" evidence="3"/>
<evidence type="ECO:0000256" key="3">
    <source>
        <dbReference type="ARBA" id="ARBA00012367"/>
    </source>
</evidence>
<dbReference type="InterPro" id="IPR019491">
    <property type="entry name" value="Lipoate_protein_ligase_C"/>
</dbReference>
<dbReference type="AlphaFoldDB" id="A0A3Q8F3J2"/>
<evidence type="ECO:0000313" key="10">
    <source>
        <dbReference type="Proteomes" id="UP000266796"/>
    </source>
</evidence>
<dbReference type="GO" id="GO:0005524">
    <property type="term" value="F:ATP binding"/>
    <property type="evidence" value="ECO:0007669"/>
    <property type="project" value="UniProtKB-KW"/>
</dbReference>
<dbReference type="OrthoDB" id="165281at2"/>
<name>A0A3Q8F3J2_9PROT</name>
<dbReference type="EMBL" id="CP025628">
    <property type="protein sequence ID" value="AWD32445.1"/>
    <property type="molecule type" value="Genomic_DNA"/>
</dbReference>
<comment type="pathway">
    <text evidence="1">Protein modification; protein lipoylation via exogenous pathway; protein N(6)-(lipoyl)lysine from lipoate: step 2/2.</text>
</comment>
<proteinExistence type="predicted"/>
<dbReference type="GO" id="GO:0009249">
    <property type="term" value="P:protein lipoylation"/>
    <property type="evidence" value="ECO:0007669"/>
    <property type="project" value="UniProtKB-ARBA"/>
</dbReference>